<dbReference type="EMBL" id="JABSTU010000010">
    <property type="protein sequence ID" value="KAH8018896.1"/>
    <property type="molecule type" value="Genomic_DNA"/>
</dbReference>
<evidence type="ECO:0000256" key="2">
    <source>
        <dbReference type="ARBA" id="ARBA00023015"/>
    </source>
</evidence>
<dbReference type="InterPro" id="IPR001739">
    <property type="entry name" value="Methyl_CpG_DNA-bd"/>
</dbReference>
<comment type="subcellular location">
    <subcellularLocation>
        <location evidence="1">Nucleus</location>
    </subcellularLocation>
</comment>
<reference evidence="8" key="1">
    <citation type="journal article" date="2020" name="Cell">
        <title>Large-Scale Comparative Analyses of Tick Genomes Elucidate Their Genetic Diversity and Vector Capacities.</title>
        <authorList>
            <consortium name="Tick Genome and Microbiome Consortium (TIGMIC)"/>
            <person name="Jia N."/>
            <person name="Wang J."/>
            <person name="Shi W."/>
            <person name="Du L."/>
            <person name="Sun Y."/>
            <person name="Zhan W."/>
            <person name="Jiang J.F."/>
            <person name="Wang Q."/>
            <person name="Zhang B."/>
            <person name="Ji P."/>
            <person name="Bell-Sakyi L."/>
            <person name="Cui X.M."/>
            <person name="Yuan T.T."/>
            <person name="Jiang B.G."/>
            <person name="Yang W.F."/>
            <person name="Lam T.T."/>
            <person name="Chang Q.C."/>
            <person name="Ding S.J."/>
            <person name="Wang X.J."/>
            <person name="Zhu J.G."/>
            <person name="Ruan X.D."/>
            <person name="Zhao L."/>
            <person name="Wei J.T."/>
            <person name="Ye R.Z."/>
            <person name="Que T.C."/>
            <person name="Du C.H."/>
            <person name="Zhou Y.H."/>
            <person name="Cheng J.X."/>
            <person name="Dai P.F."/>
            <person name="Guo W.B."/>
            <person name="Han X.H."/>
            <person name="Huang E.J."/>
            <person name="Li L.F."/>
            <person name="Wei W."/>
            <person name="Gao Y.C."/>
            <person name="Liu J.Z."/>
            <person name="Shao H.Z."/>
            <person name="Wang X."/>
            <person name="Wang C.C."/>
            <person name="Yang T.C."/>
            <person name="Huo Q.B."/>
            <person name="Li W."/>
            <person name="Chen H.Y."/>
            <person name="Chen S.E."/>
            <person name="Zhou L.G."/>
            <person name="Ni X.B."/>
            <person name="Tian J.H."/>
            <person name="Sheng Y."/>
            <person name="Liu T."/>
            <person name="Pan Y.S."/>
            <person name="Xia L.Y."/>
            <person name="Li J."/>
            <person name="Zhao F."/>
            <person name="Cao W.C."/>
        </authorList>
    </citation>
    <scope>NUCLEOTIDE SEQUENCE</scope>
    <source>
        <strain evidence="8">Rmic-2018</strain>
    </source>
</reference>
<evidence type="ECO:0000259" key="7">
    <source>
        <dbReference type="PROSITE" id="PS50982"/>
    </source>
</evidence>
<dbReference type="PROSITE" id="PS50982">
    <property type="entry name" value="MBD"/>
    <property type="match status" value="1"/>
</dbReference>
<keyword evidence="4" id="KW-0804">Transcription</keyword>
<evidence type="ECO:0000256" key="3">
    <source>
        <dbReference type="ARBA" id="ARBA00023125"/>
    </source>
</evidence>
<dbReference type="PANTHER" id="PTHR12396:SF0">
    <property type="entry name" value="METHYL-CPG BINDING DOMAIN PROTEIN-LIKE, ISOFORM C"/>
    <property type="match status" value="1"/>
</dbReference>
<dbReference type="PANTHER" id="PTHR12396">
    <property type="entry name" value="METHYL-CPG BINDING PROTEIN, MBD"/>
    <property type="match status" value="1"/>
</dbReference>
<dbReference type="OrthoDB" id="6436604at2759"/>
<dbReference type="GO" id="GO:0005654">
    <property type="term" value="C:nucleoplasm"/>
    <property type="evidence" value="ECO:0007669"/>
    <property type="project" value="UniProtKB-ARBA"/>
</dbReference>
<name>A0A9J6DA28_RHIMP</name>
<keyword evidence="3" id="KW-0238">DNA-binding</keyword>
<gene>
    <name evidence="8" type="ORF">HPB51_013576</name>
</gene>
<reference evidence="8" key="2">
    <citation type="submission" date="2021-09" db="EMBL/GenBank/DDBJ databases">
        <authorList>
            <person name="Jia N."/>
            <person name="Wang J."/>
            <person name="Shi W."/>
            <person name="Du L."/>
            <person name="Sun Y."/>
            <person name="Zhan W."/>
            <person name="Jiang J."/>
            <person name="Wang Q."/>
            <person name="Zhang B."/>
            <person name="Ji P."/>
            <person name="Sakyi L.B."/>
            <person name="Cui X."/>
            <person name="Yuan T."/>
            <person name="Jiang B."/>
            <person name="Yang W."/>
            <person name="Lam T.T.-Y."/>
            <person name="Chang Q."/>
            <person name="Ding S."/>
            <person name="Wang X."/>
            <person name="Zhu J."/>
            <person name="Ruan X."/>
            <person name="Zhao L."/>
            <person name="Wei J."/>
            <person name="Que T."/>
            <person name="Du C."/>
            <person name="Cheng J."/>
            <person name="Dai P."/>
            <person name="Han X."/>
            <person name="Huang E."/>
            <person name="Gao Y."/>
            <person name="Liu J."/>
            <person name="Shao H."/>
            <person name="Ye R."/>
            <person name="Li L."/>
            <person name="Wei W."/>
            <person name="Wang X."/>
            <person name="Wang C."/>
            <person name="Huo Q."/>
            <person name="Li W."/>
            <person name="Guo W."/>
            <person name="Chen H."/>
            <person name="Chen S."/>
            <person name="Zhou L."/>
            <person name="Zhou L."/>
            <person name="Ni X."/>
            <person name="Tian J."/>
            <person name="Zhou Y."/>
            <person name="Sheng Y."/>
            <person name="Liu T."/>
            <person name="Pan Y."/>
            <person name="Xia L."/>
            <person name="Li J."/>
            <person name="Zhao F."/>
            <person name="Cao W."/>
        </authorList>
    </citation>
    <scope>NUCLEOTIDE SEQUENCE</scope>
    <source>
        <strain evidence="8">Rmic-2018</strain>
        <tissue evidence="8">Larvae</tissue>
    </source>
</reference>
<feature type="compositionally biased region" description="Polar residues" evidence="6">
    <location>
        <begin position="98"/>
        <end position="108"/>
    </location>
</feature>
<keyword evidence="2" id="KW-0805">Transcription regulation</keyword>
<dbReference type="VEuPathDB" id="VectorBase:LOC119176627"/>
<keyword evidence="9" id="KW-1185">Reference proteome</keyword>
<feature type="region of interest" description="Disordered" evidence="6">
    <location>
        <begin position="62"/>
        <end position="189"/>
    </location>
</feature>
<dbReference type="CDD" id="cd00122">
    <property type="entry name" value="MBD"/>
    <property type="match status" value="1"/>
</dbReference>
<proteinExistence type="predicted"/>
<keyword evidence="5" id="KW-0539">Nucleus</keyword>
<dbReference type="Proteomes" id="UP000821866">
    <property type="component" value="Chromosome 8"/>
</dbReference>
<sequence>MISESDHDALPEGWRRRVCQRTKGRSAGRCDVYLYTPSGQRLRSRREVAAFLRISLSTLPQHFNLKPPRSVTRSASTDVPGEDKAPPASRSLPAADNKPSTSSASAQNEGRVLLAGDSGEKGSFTEAAAVSTSSEDSTMARPNLRTEGRASEVPLNDGIEAVASRKKESAALERPVEPWSALPENETKD</sequence>
<evidence type="ECO:0000256" key="4">
    <source>
        <dbReference type="ARBA" id="ARBA00023163"/>
    </source>
</evidence>
<feature type="domain" description="MBD" evidence="7">
    <location>
        <begin position="1"/>
        <end position="70"/>
    </location>
</feature>
<evidence type="ECO:0000313" key="8">
    <source>
        <dbReference type="EMBL" id="KAH8018896.1"/>
    </source>
</evidence>
<dbReference type="Pfam" id="PF01429">
    <property type="entry name" value="MBD"/>
    <property type="match status" value="1"/>
</dbReference>
<dbReference type="SMART" id="SM00391">
    <property type="entry name" value="MBD"/>
    <property type="match status" value="1"/>
</dbReference>
<feature type="compositionally biased region" description="Basic and acidic residues" evidence="6">
    <location>
        <begin position="163"/>
        <end position="176"/>
    </location>
</feature>
<dbReference type="InterPro" id="IPR016177">
    <property type="entry name" value="DNA-bd_dom_sf"/>
</dbReference>
<organism evidence="8 9">
    <name type="scientific">Rhipicephalus microplus</name>
    <name type="common">Cattle tick</name>
    <name type="synonym">Boophilus microplus</name>
    <dbReference type="NCBI Taxonomy" id="6941"/>
    <lineage>
        <taxon>Eukaryota</taxon>
        <taxon>Metazoa</taxon>
        <taxon>Ecdysozoa</taxon>
        <taxon>Arthropoda</taxon>
        <taxon>Chelicerata</taxon>
        <taxon>Arachnida</taxon>
        <taxon>Acari</taxon>
        <taxon>Parasitiformes</taxon>
        <taxon>Ixodida</taxon>
        <taxon>Ixodoidea</taxon>
        <taxon>Ixodidae</taxon>
        <taxon>Rhipicephalinae</taxon>
        <taxon>Rhipicephalus</taxon>
        <taxon>Boophilus</taxon>
    </lineage>
</organism>
<evidence type="ECO:0000256" key="1">
    <source>
        <dbReference type="ARBA" id="ARBA00004123"/>
    </source>
</evidence>
<evidence type="ECO:0000313" key="9">
    <source>
        <dbReference type="Proteomes" id="UP000821866"/>
    </source>
</evidence>
<dbReference type="AlphaFoldDB" id="A0A9J6DA28"/>
<dbReference type="GO" id="GO:0003677">
    <property type="term" value="F:DNA binding"/>
    <property type="evidence" value="ECO:0007669"/>
    <property type="project" value="UniProtKB-KW"/>
</dbReference>
<comment type="caution">
    <text evidence="8">The sequence shown here is derived from an EMBL/GenBank/DDBJ whole genome shotgun (WGS) entry which is preliminary data.</text>
</comment>
<evidence type="ECO:0000256" key="6">
    <source>
        <dbReference type="SAM" id="MobiDB-lite"/>
    </source>
</evidence>
<accession>A0A9J6DA28</accession>
<evidence type="ECO:0000256" key="5">
    <source>
        <dbReference type="ARBA" id="ARBA00023242"/>
    </source>
</evidence>
<protein>
    <recommendedName>
        <fullName evidence="7">MBD domain-containing protein</fullName>
    </recommendedName>
</protein>
<dbReference type="SUPFAM" id="SSF54171">
    <property type="entry name" value="DNA-binding domain"/>
    <property type="match status" value="1"/>
</dbReference>
<dbReference type="Gene3D" id="3.30.890.10">
    <property type="entry name" value="Methyl-cpg-binding Protein 2, Chain A"/>
    <property type="match status" value="1"/>
</dbReference>